<dbReference type="OrthoDB" id="1909330at2759"/>
<dbReference type="STRING" id="63057.A0A2P5CQR4"/>
<dbReference type="PANTHER" id="PTHR31391">
    <property type="entry name" value="B3 DOMAIN-CONTAINING PROTEIN OS11G0197600-RELATED"/>
    <property type="match status" value="1"/>
</dbReference>
<dbReference type="EMBL" id="JXTC01000337">
    <property type="protein sequence ID" value="PON63394.1"/>
    <property type="molecule type" value="Genomic_DNA"/>
</dbReference>
<dbReference type="GO" id="GO:0003677">
    <property type="term" value="F:DNA binding"/>
    <property type="evidence" value="ECO:0007669"/>
    <property type="project" value="UniProtKB-KW"/>
</dbReference>
<evidence type="ECO:0000313" key="10">
    <source>
        <dbReference type="Proteomes" id="UP000237000"/>
    </source>
</evidence>
<comment type="subcellular location">
    <subcellularLocation>
        <location evidence="1">Nucleus</location>
    </subcellularLocation>
</comment>
<accession>A0A2P5CQR4</accession>
<evidence type="ECO:0000256" key="1">
    <source>
        <dbReference type="ARBA" id="ARBA00004123"/>
    </source>
</evidence>
<dbReference type="PANTHER" id="PTHR31391:SF101">
    <property type="entry name" value="B3 DOMAIN-CONTAINING PROTEIN OS01G0234100"/>
    <property type="match status" value="1"/>
</dbReference>
<reference evidence="10" key="1">
    <citation type="submission" date="2016-06" db="EMBL/GenBank/DDBJ databases">
        <title>Parallel loss of symbiosis genes in relatives of nitrogen-fixing non-legume Parasponia.</title>
        <authorList>
            <person name="Van Velzen R."/>
            <person name="Holmer R."/>
            <person name="Bu F."/>
            <person name="Rutten L."/>
            <person name="Van Zeijl A."/>
            <person name="Liu W."/>
            <person name="Santuari L."/>
            <person name="Cao Q."/>
            <person name="Sharma T."/>
            <person name="Shen D."/>
            <person name="Roswanjaya Y."/>
            <person name="Wardhani T."/>
            <person name="Kalhor M.S."/>
            <person name="Jansen J."/>
            <person name="Van den Hoogen J."/>
            <person name="Gungor B."/>
            <person name="Hartog M."/>
            <person name="Hontelez J."/>
            <person name="Verver J."/>
            <person name="Yang W.-C."/>
            <person name="Schijlen E."/>
            <person name="Repin R."/>
            <person name="Schilthuizen M."/>
            <person name="Schranz E."/>
            <person name="Heidstra R."/>
            <person name="Miyata K."/>
            <person name="Fedorova E."/>
            <person name="Kohlen W."/>
            <person name="Bisseling T."/>
            <person name="Smit S."/>
            <person name="Geurts R."/>
        </authorList>
    </citation>
    <scope>NUCLEOTIDE SEQUENCE [LARGE SCALE GENOMIC DNA]</scope>
    <source>
        <strain evidence="10">cv. RG33-2</strain>
    </source>
</reference>
<name>A0A2P5CQR4_TREOI</name>
<keyword evidence="10" id="KW-1185">Reference proteome</keyword>
<dbReference type="Proteomes" id="UP000237000">
    <property type="component" value="Unassembled WGS sequence"/>
</dbReference>
<evidence type="ECO:0000256" key="4">
    <source>
        <dbReference type="ARBA" id="ARBA00023163"/>
    </source>
</evidence>
<dbReference type="InterPro" id="IPR015300">
    <property type="entry name" value="DNA-bd_pseudobarrel_sf"/>
</dbReference>
<feature type="region of interest" description="Disordered" evidence="7">
    <location>
        <begin position="1"/>
        <end position="49"/>
    </location>
</feature>
<feature type="coiled-coil region" evidence="6">
    <location>
        <begin position="360"/>
        <end position="394"/>
    </location>
</feature>
<dbReference type="PROSITE" id="PS50863">
    <property type="entry name" value="B3"/>
    <property type="match status" value="1"/>
</dbReference>
<dbReference type="AlphaFoldDB" id="A0A2P5CQR4"/>
<keyword evidence="5" id="KW-0539">Nucleus</keyword>
<gene>
    <name evidence="9" type="ORF">TorRG33x02_276380</name>
</gene>
<keyword evidence="3" id="KW-0238">DNA-binding</keyword>
<keyword evidence="6" id="KW-0175">Coiled coil</keyword>
<feature type="domain" description="TF-B3" evidence="8">
    <location>
        <begin position="80"/>
        <end position="171"/>
    </location>
</feature>
<evidence type="ECO:0000256" key="5">
    <source>
        <dbReference type="ARBA" id="ARBA00023242"/>
    </source>
</evidence>
<dbReference type="CDD" id="cd10017">
    <property type="entry name" value="B3_DNA"/>
    <property type="match status" value="1"/>
</dbReference>
<dbReference type="GO" id="GO:0005634">
    <property type="term" value="C:nucleus"/>
    <property type="evidence" value="ECO:0007669"/>
    <property type="project" value="UniProtKB-SubCell"/>
</dbReference>
<evidence type="ECO:0000259" key="8">
    <source>
        <dbReference type="PROSITE" id="PS50863"/>
    </source>
</evidence>
<dbReference type="Gene3D" id="2.40.330.10">
    <property type="entry name" value="DNA-binding pseudobarrel domain"/>
    <property type="match status" value="1"/>
</dbReference>
<dbReference type="Pfam" id="PF02362">
    <property type="entry name" value="B3"/>
    <property type="match status" value="1"/>
</dbReference>
<organism evidence="9 10">
    <name type="scientific">Trema orientale</name>
    <name type="common">Charcoal tree</name>
    <name type="synonym">Celtis orientalis</name>
    <dbReference type="NCBI Taxonomy" id="63057"/>
    <lineage>
        <taxon>Eukaryota</taxon>
        <taxon>Viridiplantae</taxon>
        <taxon>Streptophyta</taxon>
        <taxon>Embryophyta</taxon>
        <taxon>Tracheophyta</taxon>
        <taxon>Spermatophyta</taxon>
        <taxon>Magnoliopsida</taxon>
        <taxon>eudicotyledons</taxon>
        <taxon>Gunneridae</taxon>
        <taxon>Pentapetalae</taxon>
        <taxon>rosids</taxon>
        <taxon>fabids</taxon>
        <taxon>Rosales</taxon>
        <taxon>Cannabaceae</taxon>
        <taxon>Trema</taxon>
    </lineage>
</organism>
<evidence type="ECO:0000313" key="9">
    <source>
        <dbReference type="EMBL" id="PON63394.1"/>
    </source>
</evidence>
<dbReference type="InParanoid" id="A0A2P5CQR4"/>
<keyword evidence="4" id="KW-0804">Transcription</keyword>
<dbReference type="InterPro" id="IPR044837">
    <property type="entry name" value="REM16-like"/>
</dbReference>
<dbReference type="SUPFAM" id="SSF101936">
    <property type="entry name" value="DNA-binding pseudobarrel domain"/>
    <property type="match status" value="1"/>
</dbReference>
<comment type="caution">
    <text evidence="9">The sequence shown here is derived from an EMBL/GenBank/DDBJ whole genome shotgun (WGS) entry which is preliminary data.</text>
</comment>
<protein>
    <submittedName>
        <fullName evidence="9">B3 DNA binding domain containing protein</fullName>
    </submittedName>
</protein>
<evidence type="ECO:0000256" key="6">
    <source>
        <dbReference type="SAM" id="Coils"/>
    </source>
</evidence>
<evidence type="ECO:0000256" key="7">
    <source>
        <dbReference type="SAM" id="MobiDB-lite"/>
    </source>
</evidence>
<dbReference type="InterPro" id="IPR003340">
    <property type="entry name" value="B3_DNA-bd"/>
</dbReference>
<sequence length="417" mass="46762">MAVAEHIKAPSNSSPQKVKRGRPPKKQEKQQVCSKPMKSESNKRKRATVESLYDDPKAWSSIMERAYEVQANLAPEFPSLVKTMLHSHVCVGFWLGLPKKFCDSYLPKQDSMMVLEDESGEVCEAKYLAEKVGLSGGWRAFSIAHKLAEGDVVVFHLVSPLKFKVYIVRSNCSDEVDCALGLLKLEANMKQETKSLEPLPLDNPVNNIQMTISSASDQSDKDSVDIRPEVLDGLRLSESVISFEEVRNIGDFNILVNGLIINSELPKCFLAKYHELCCSQKTYLHEHLLEGLNCKLVVGVISETINIADGIRASKLTSSVDDFATWDKTLKAFEGLGMNVGFLRSRLDQLFGLVSKSKRYENVRLDWEDAKEELRDLEAKISVVKEKMIRLSTELEALGTNSQELQLIFQEVASASW</sequence>
<evidence type="ECO:0000256" key="2">
    <source>
        <dbReference type="ARBA" id="ARBA00023015"/>
    </source>
</evidence>
<keyword evidence="2" id="KW-0805">Transcription regulation</keyword>
<dbReference type="SMART" id="SM01019">
    <property type="entry name" value="B3"/>
    <property type="match status" value="1"/>
</dbReference>
<evidence type="ECO:0000256" key="3">
    <source>
        <dbReference type="ARBA" id="ARBA00023125"/>
    </source>
</evidence>
<proteinExistence type="predicted"/>